<dbReference type="GO" id="GO:0004089">
    <property type="term" value="F:carbonate dehydratase activity"/>
    <property type="evidence" value="ECO:0007669"/>
    <property type="project" value="UniProtKB-UniRule"/>
</dbReference>
<evidence type="ECO:0000313" key="12">
    <source>
        <dbReference type="Proteomes" id="UP000007844"/>
    </source>
</evidence>
<evidence type="ECO:0000256" key="2">
    <source>
        <dbReference type="ARBA" id="ARBA00012925"/>
    </source>
</evidence>
<dbReference type="PROSITE" id="PS00705">
    <property type="entry name" value="PROK_CO2_ANHYDRASE_2"/>
    <property type="match status" value="1"/>
</dbReference>
<keyword evidence="5 9" id="KW-0862">Zinc</keyword>
<feature type="binding site" evidence="9">
    <location>
        <position position="105"/>
    </location>
    <ligand>
        <name>Zn(2+)</name>
        <dbReference type="ChEBI" id="CHEBI:29105"/>
    </ligand>
</feature>
<dbReference type="CDD" id="cd00884">
    <property type="entry name" value="beta_CA_cladeB"/>
    <property type="match status" value="1"/>
</dbReference>
<sequence length="228" mass="24994">MPTSNLGKFIRGFERFRQDYFRGNTELFDKLRHGQDPDALVISCCDSRADPAIITNCAPGDLFVARDVANLVPPYEPDGGHHGVSASVEYAVLCLGVEHIVVLGHSQCGGIGALVDGGVHGAGGEFIGRWMSICQDEVRAVLEATEGEPDDTRRRACEQAAILVSLRNLMSFPWVRERVEAGRLCLHGWYFDIRRGELSVYAPEELAFRPLVSGEERLRAPRQASAAG</sequence>
<keyword evidence="4 9" id="KW-0479">Metal-binding</keyword>
<evidence type="ECO:0000256" key="6">
    <source>
        <dbReference type="ARBA" id="ARBA00023239"/>
    </source>
</evidence>
<dbReference type="HOGENOM" id="CLU_053879_5_3_7"/>
<dbReference type="KEGG" id="daf:Desaf_1184"/>
<evidence type="ECO:0000313" key="11">
    <source>
        <dbReference type="EMBL" id="EGJ49524.1"/>
    </source>
</evidence>
<evidence type="ECO:0000256" key="7">
    <source>
        <dbReference type="ARBA" id="ARBA00031969"/>
    </source>
</evidence>
<dbReference type="EC" id="4.2.1.1" evidence="2 10"/>
<dbReference type="EMBL" id="CP003221">
    <property type="protein sequence ID" value="EGJ49524.1"/>
    <property type="molecule type" value="Genomic_DNA"/>
</dbReference>
<dbReference type="SUPFAM" id="SSF53056">
    <property type="entry name" value="beta-carbonic anhydrase, cab"/>
    <property type="match status" value="1"/>
</dbReference>
<feature type="binding site" evidence="9">
    <location>
        <position position="108"/>
    </location>
    <ligand>
        <name>Zn(2+)</name>
        <dbReference type="ChEBI" id="CHEBI:29105"/>
    </ligand>
</feature>
<keyword evidence="12" id="KW-1185">Reference proteome</keyword>
<dbReference type="InterPro" id="IPR036874">
    <property type="entry name" value="Carbonic_anhydrase_sf"/>
</dbReference>
<dbReference type="PANTHER" id="PTHR11002">
    <property type="entry name" value="CARBONIC ANHYDRASE"/>
    <property type="match status" value="1"/>
</dbReference>
<gene>
    <name evidence="11" type="ORF">Desaf_1184</name>
</gene>
<dbReference type="InterPro" id="IPR015892">
    <property type="entry name" value="Carbonic_anhydrase_CS"/>
</dbReference>
<comment type="function">
    <text evidence="10">Reversible hydration of carbon dioxide.</text>
</comment>
<keyword evidence="6 10" id="KW-0456">Lyase</keyword>
<proteinExistence type="inferred from homology"/>
<organism evidence="11 12">
    <name type="scientific">Desulfocurvibacter africanus subsp. africanus str. Walvis Bay</name>
    <dbReference type="NCBI Taxonomy" id="690850"/>
    <lineage>
        <taxon>Bacteria</taxon>
        <taxon>Pseudomonadati</taxon>
        <taxon>Thermodesulfobacteriota</taxon>
        <taxon>Desulfovibrionia</taxon>
        <taxon>Desulfovibrionales</taxon>
        <taxon>Desulfovibrionaceae</taxon>
        <taxon>Desulfocurvibacter</taxon>
    </lineage>
</organism>
<feature type="binding site" evidence="9">
    <location>
        <position position="46"/>
    </location>
    <ligand>
        <name>Zn(2+)</name>
        <dbReference type="ChEBI" id="CHEBI:29105"/>
    </ligand>
</feature>
<reference evidence="11 12" key="1">
    <citation type="journal article" date="2011" name="J. Bacteriol.">
        <title>Genome sequence of the mercury-methylating and pleomorphic Desulfovibrio africanus Strain Walvis Bay.</title>
        <authorList>
            <person name="Brown S.D."/>
            <person name="Wall J.D."/>
            <person name="Kucken A.M."/>
            <person name="Gilmour C.C."/>
            <person name="Podar M."/>
            <person name="Brandt C.C."/>
            <person name="Teshima H."/>
            <person name="Detter J.C."/>
            <person name="Han C.S."/>
            <person name="Land M.L."/>
            <person name="Lucas S."/>
            <person name="Han J."/>
            <person name="Pennacchio L."/>
            <person name="Nolan M."/>
            <person name="Pitluck S."/>
            <person name="Woyke T."/>
            <person name="Goodwin L."/>
            <person name="Palumbo A.V."/>
            <person name="Elias D.A."/>
        </authorList>
    </citation>
    <scope>NUCLEOTIDE SEQUENCE [LARGE SCALE GENOMIC DNA]</scope>
    <source>
        <strain evidence="11 12">Walvis Bay</strain>
    </source>
</reference>
<dbReference type="RefSeq" id="WP_014259327.1">
    <property type="nucleotide sequence ID" value="NC_016629.1"/>
</dbReference>
<evidence type="ECO:0000256" key="3">
    <source>
        <dbReference type="ARBA" id="ARBA00014628"/>
    </source>
</evidence>
<evidence type="ECO:0000256" key="5">
    <source>
        <dbReference type="ARBA" id="ARBA00022833"/>
    </source>
</evidence>
<dbReference type="STRING" id="690850.Desaf_1184"/>
<evidence type="ECO:0000256" key="10">
    <source>
        <dbReference type="RuleBase" id="RU003956"/>
    </source>
</evidence>
<evidence type="ECO:0000256" key="9">
    <source>
        <dbReference type="PIRSR" id="PIRSR601765-1"/>
    </source>
</evidence>
<protein>
    <recommendedName>
        <fullName evidence="3 10">Carbonic anhydrase</fullName>
        <ecNumber evidence="2 10">4.2.1.1</ecNumber>
    </recommendedName>
    <alternativeName>
        <fullName evidence="7 10">Carbonate dehydratase</fullName>
    </alternativeName>
</protein>
<dbReference type="SMART" id="SM00947">
    <property type="entry name" value="Pro_CA"/>
    <property type="match status" value="1"/>
</dbReference>
<dbReference type="GO" id="GO:0008270">
    <property type="term" value="F:zinc ion binding"/>
    <property type="evidence" value="ECO:0007669"/>
    <property type="project" value="UniProtKB-UniRule"/>
</dbReference>
<dbReference type="PANTHER" id="PTHR11002:SF76">
    <property type="entry name" value="CARBONIC ANHYDRASE"/>
    <property type="match status" value="1"/>
</dbReference>
<comment type="cofactor">
    <cofactor evidence="9">
        <name>Zn(2+)</name>
        <dbReference type="ChEBI" id="CHEBI:29105"/>
    </cofactor>
    <text evidence="9">Binds 1 zinc ion per subunit.</text>
</comment>
<dbReference type="eggNOG" id="COG0288">
    <property type="taxonomic scope" value="Bacteria"/>
</dbReference>
<feature type="binding site" evidence="9">
    <location>
        <position position="44"/>
    </location>
    <ligand>
        <name>Zn(2+)</name>
        <dbReference type="ChEBI" id="CHEBI:29105"/>
    </ligand>
</feature>
<evidence type="ECO:0000256" key="1">
    <source>
        <dbReference type="ARBA" id="ARBA00006217"/>
    </source>
</evidence>
<comment type="catalytic activity">
    <reaction evidence="8 10">
        <text>hydrogencarbonate + H(+) = CO2 + H2O</text>
        <dbReference type="Rhea" id="RHEA:10748"/>
        <dbReference type="ChEBI" id="CHEBI:15377"/>
        <dbReference type="ChEBI" id="CHEBI:15378"/>
        <dbReference type="ChEBI" id="CHEBI:16526"/>
        <dbReference type="ChEBI" id="CHEBI:17544"/>
        <dbReference type="EC" id="4.2.1.1"/>
    </reaction>
</comment>
<dbReference type="FunFam" id="3.40.1050.10:FF:000003">
    <property type="entry name" value="Carbonic anhydrase"/>
    <property type="match status" value="1"/>
</dbReference>
<dbReference type="GO" id="GO:0015976">
    <property type="term" value="P:carbon utilization"/>
    <property type="evidence" value="ECO:0007669"/>
    <property type="project" value="InterPro"/>
</dbReference>
<evidence type="ECO:0000256" key="4">
    <source>
        <dbReference type="ARBA" id="ARBA00022723"/>
    </source>
</evidence>
<dbReference type="Pfam" id="PF00484">
    <property type="entry name" value="Pro_CA"/>
    <property type="match status" value="1"/>
</dbReference>
<dbReference type="InterPro" id="IPR045066">
    <property type="entry name" value="Beta_CA_cladeB"/>
</dbReference>
<evidence type="ECO:0000256" key="8">
    <source>
        <dbReference type="ARBA" id="ARBA00048348"/>
    </source>
</evidence>
<dbReference type="Gene3D" id="3.40.1050.10">
    <property type="entry name" value="Carbonic anhydrase"/>
    <property type="match status" value="1"/>
</dbReference>
<name>F3YXT0_DESAF</name>
<dbReference type="AlphaFoldDB" id="F3YXT0"/>
<accession>F3YXT0</accession>
<comment type="similarity">
    <text evidence="1 10">Belongs to the beta-class carbonic anhydrase family.</text>
</comment>
<dbReference type="InterPro" id="IPR001765">
    <property type="entry name" value="Carbonic_anhydrase"/>
</dbReference>
<dbReference type="Proteomes" id="UP000007844">
    <property type="component" value="Chromosome"/>
</dbReference>